<comment type="caution">
    <text evidence="3">The sequence shown here is derived from an EMBL/GenBank/DDBJ whole genome shotgun (WGS) entry which is preliminary data.</text>
</comment>
<dbReference type="RefSeq" id="WP_171405606.1">
    <property type="nucleotide sequence ID" value="NZ_CP127923.1"/>
</dbReference>
<keyword evidence="4" id="KW-1185">Reference proteome</keyword>
<evidence type="ECO:0000313" key="3">
    <source>
        <dbReference type="EMBL" id="MDV2467703.1"/>
    </source>
</evidence>
<protein>
    <submittedName>
        <fullName evidence="3">Uncharacterized protein</fullName>
    </submittedName>
</protein>
<proteinExistence type="predicted"/>
<gene>
    <name evidence="3" type="ORF">QR674_01725</name>
</gene>
<keyword evidence="2" id="KW-0732">Signal</keyword>
<organism evidence="3 4">
    <name type="scientific">Acinetobacter chinensis</name>
    <dbReference type="NCBI Taxonomy" id="2004650"/>
    <lineage>
        <taxon>Bacteria</taxon>
        <taxon>Pseudomonadati</taxon>
        <taxon>Pseudomonadota</taxon>
        <taxon>Gammaproteobacteria</taxon>
        <taxon>Moraxellales</taxon>
        <taxon>Moraxellaceae</taxon>
        <taxon>Acinetobacter</taxon>
    </lineage>
</organism>
<feature type="signal peptide" evidence="2">
    <location>
        <begin position="1"/>
        <end position="25"/>
    </location>
</feature>
<feature type="region of interest" description="Disordered" evidence="1">
    <location>
        <begin position="37"/>
        <end position="58"/>
    </location>
</feature>
<sequence>MFGSKSKLLAILIILSPFTSVSALAMPIIPSFDFTSEPQNMTVENSKNNNSEQKKSDA</sequence>
<accession>A0ABU3WBB3</accession>
<evidence type="ECO:0000256" key="2">
    <source>
        <dbReference type="SAM" id="SignalP"/>
    </source>
</evidence>
<reference evidence="3 4" key="1">
    <citation type="submission" date="2023-06" db="EMBL/GenBank/DDBJ databases">
        <title>Genomic Analysis of Acinetobacter Strains Recovered from South Australian Aquatic Samples provides Insights into the Circulation of Antibiotic Resistance determinants in the Environment.</title>
        <authorList>
            <person name="Tobin L."/>
            <person name="Jarocki V.M."/>
            <person name="Kenyon J."/>
            <person name="Drigo B."/>
            <person name="Donner E."/>
            <person name="Djordjevic S.P."/>
            <person name="Hamidian M."/>
        </authorList>
    </citation>
    <scope>NUCLEOTIDE SEQUENCE [LARGE SCALE GENOMIC DNA]</scope>
    <source>
        <strain evidence="3 4">SAAc652</strain>
    </source>
</reference>
<feature type="chain" id="PRO_5045489714" evidence="2">
    <location>
        <begin position="26"/>
        <end position="58"/>
    </location>
</feature>
<evidence type="ECO:0000313" key="4">
    <source>
        <dbReference type="Proteomes" id="UP001278188"/>
    </source>
</evidence>
<evidence type="ECO:0000256" key="1">
    <source>
        <dbReference type="SAM" id="MobiDB-lite"/>
    </source>
</evidence>
<dbReference type="Proteomes" id="UP001278188">
    <property type="component" value="Unassembled WGS sequence"/>
</dbReference>
<name>A0ABU3WBB3_9GAMM</name>
<dbReference type="EMBL" id="JASVDY010000001">
    <property type="protein sequence ID" value="MDV2467703.1"/>
    <property type="molecule type" value="Genomic_DNA"/>
</dbReference>